<protein>
    <recommendedName>
        <fullName evidence="13">Ig-like domain-containing protein</fullName>
    </recommendedName>
</protein>
<accession>A0A7M7P8Z9</accession>
<dbReference type="InterPro" id="IPR051713">
    <property type="entry name" value="T-cell_Activation_Regulation"/>
</dbReference>
<evidence type="ECO:0000256" key="5">
    <source>
        <dbReference type="ARBA" id="ARBA00022989"/>
    </source>
</evidence>
<dbReference type="RefSeq" id="XP_030845631.1">
    <property type="nucleotide sequence ID" value="XM_030989771.1"/>
</dbReference>
<keyword evidence="5 12" id="KW-1133">Transmembrane helix</keyword>
<feature type="domain" description="Ig-like" evidence="13">
    <location>
        <begin position="19"/>
        <end position="131"/>
    </location>
</feature>
<organism evidence="14 15">
    <name type="scientific">Strongylocentrotus purpuratus</name>
    <name type="common">Purple sea urchin</name>
    <dbReference type="NCBI Taxonomy" id="7668"/>
    <lineage>
        <taxon>Eukaryota</taxon>
        <taxon>Metazoa</taxon>
        <taxon>Echinodermata</taxon>
        <taxon>Eleutherozoa</taxon>
        <taxon>Echinozoa</taxon>
        <taxon>Echinoidea</taxon>
        <taxon>Euechinoidea</taxon>
        <taxon>Echinacea</taxon>
        <taxon>Camarodonta</taxon>
        <taxon>Echinidea</taxon>
        <taxon>Strongylocentrotidae</taxon>
        <taxon>Strongylocentrotus</taxon>
    </lineage>
</organism>
<feature type="transmembrane region" description="Helical" evidence="12">
    <location>
        <begin position="250"/>
        <end position="273"/>
    </location>
</feature>
<dbReference type="Proteomes" id="UP000007110">
    <property type="component" value="Unassembled WGS sequence"/>
</dbReference>
<dbReference type="InterPro" id="IPR036179">
    <property type="entry name" value="Ig-like_dom_sf"/>
</dbReference>
<keyword evidence="6 12" id="KW-0472">Membrane</keyword>
<reference evidence="15" key="1">
    <citation type="submission" date="2015-02" db="EMBL/GenBank/DDBJ databases">
        <title>Genome sequencing for Strongylocentrotus purpuratus.</title>
        <authorList>
            <person name="Murali S."/>
            <person name="Liu Y."/>
            <person name="Vee V."/>
            <person name="English A."/>
            <person name="Wang M."/>
            <person name="Skinner E."/>
            <person name="Han Y."/>
            <person name="Muzny D.M."/>
            <person name="Worley K.C."/>
            <person name="Gibbs R.A."/>
        </authorList>
    </citation>
    <scope>NUCLEOTIDE SEQUENCE</scope>
</reference>
<comment type="subcellular location">
    <subcellularLocation>
        <location evidence="1">Cell membrane</location>
        <topology evidence="1">Single-pass type I membrane protein</topology>
    </subcellularLocation>
</comment>
<dbReference type="InParanoid" id="A0A7M7P8Z9"/>
<dbReference type="FunCoup" id="A0A7M7P8Z9">
    <property type="interactions" value="2"/>
</dbReference>
<dbReference type="KEGG" id="spu:105442583"/>
<sequence>MLGGSDPLKPSSEVACLFPKMDYRYILIIVSVLTSVSSSFGSQAITTSSGKTTTLQCPIANLVSDLQSLYWRKDGTTIYSLTGSGVHTIGKYLVTLTASLVIPDVTESDAGNYSCKVVRQSLATEESDVMQLYVIDVSVSHCKGTRQEVGGCSCSINGSNITSLQCSASGFPHPPVITWEEDSIIYQSSSVNLTRFRVNTTLICKARDENVESAVENKTVCVYYAFEVTSSCGSQVETTTASVNNRGAAIVLYIFLIIVLLTLLILCFAAVYLRKAGRVFRLPYTLKKTSTSKVSSVGNLPTSQPESTPVKDEFEDGDCNQDVSKVSSVGNLPTSQPESTPVKDEFEDGDCNQDVIV</sequence>
<keyword evidence="8" id="KW-0675">Receptor</keyword>
<dbReference type="GeneID" id="105442583"/>
<keyword evidence="2" id="KW-1003">Cell membrane</keyword>
<evidence type="ECO:0000256" key="11">
    <source>
        <dbReference type="SAM" id="MobiDB-lite"/>
    </source>
</evidence>
<evidence type="ECO:0000256" key="9">
    <source>
        <dbReference type="ARBA" id="ARBA00023180"/>
    </source>
</evidence>
<reference evidence="14" key="2">
    <citation type="submission" date="2021-01" db="UniProtKB">
        <authorList>
            <consortium name="EnsemblMetazoa"/>
        </authorList>
    </citation>
    <scope>IDENTIFICATION</scope>
</reference>
<keyword evidence="10" id="KW-0393">Immunoglobulin domain</keyword>
<evidence type="ECO:0000256" key="7">
    <source>
        <dbReference type="ARBA" id="ARBA00023157"/>
    </source>
</evidence>
<proteinExistence type="predicted"/>
<feature type="region of interest" description="Disordered" evidence="11">
    <location>
        <begin position="293"/>
        <end position="357"/>
    </location>
</feature>
<feature type="domain" description="Ig-like" evidence="13">
    <location>
        <begin position="158"/>
        <end position="221"/>
    </location>
</feature>
<name>A0A7M7P8Z9_STRPU</name>
<keyword evidence="9" id="KW-0325">Glycoprotein</keyword>
<evidence type="ECO:0000313" key="14">
    <source>
        <dbReference type="EnsemblMetazoa" id="XP_030845631"/>
    </source>
</evidence>
<keyword evidence="4" id="KW-0732">Signal</keyword>
<evidence type="ECO:0000259" key="13">
    <source>
        <dbReference type="PROSITE" id="PS50835"/>
    </source>
</evidence>
<dbReference type="SUPFAM" id="SSF48726">
    <property type="entry name" value="Immunoglobulin"/>
    <property type="match status" value="1"/>
</dbReference>
<dbReference type="OrthoDB" id="10010359at2759"/>
<dbReference type="AlphaFoldDB" id="A0A7M7P8Z9"/>
<evidence type="ECO:0000256" key="12">
    <source>
        <dbReference type="SAM" id="Phobius"/>
    </source>
</evidence>
<dbReference type="InterPro" id="IPR013151">
    <property type="entry name" value="Immunoglobulin_dom"/>
</dbReference>
<feature type="compositionally biased region" description="Polar residues" evidence="11">
    <location>
        <begin position="298"/>
        <end position="307"/>
    </location>
</feature>
<keyword evidence="15" id="KW-1185">Reference proteome</keyword>
<evidence type="ECO:0000256" key="6">
    <source>
        <dbReference type="ARBA" id="ARBA00023136"/>
    </source>
</evidence>
<dbReference type="GO" id="GO:0005886">
    <property type="term" value="C:plasma membrane"/>
    <property type="evidence" value="ECO:0007669"/>
    <property type="project" value="UniProtKB-SubCell"/>
</dbReference>
<evidence type="ECO:0000256" key="10">
    <source>
        <dbReference type="ARBA" id="ARBA00023319"/>
    </source>
</evidence>
<evidence type="ECO:0000256" key="3">
    <source>
        <dbReference type="ARBA" id="ARBA00022692"/>
    </source>
</evidence>
<dbReference type="Gene3D" id="2.60.40.10">
    <property type="entry name" value="Immunoglobulins"/>
    <property type="match status" value="1"/>
</dbReference>
<evidence type="ECO:0000313" key="15">
    <source>
        <dbReference type="Proteomes" id="UP000007110"/>
    </source>
</evidence>
<evidence type="ECO:0000256" key="8">
    <source>
        <dbReference type="ARBA" id="ARBA00023170"/>
    </source>
</evidence>
<evidence type="ECO:0000256" key="2">
    <source>
        <dbReference type="ARBA" id="ARBA00022475"/>
    </source>
</evidence>
<dbReference type="Pfam" id="PF00047">
    <property type="entry name" value="ig"/>
    <property type="match status" value="1"/>
</dbReference>
<dbReference type="PANTHER" id="PTHR25466">
    <property type="entry name" value="T-LYMPHOCYTE ACTIVATION ANTIGEN"/>
    <property type="match status" value="1"/>
</dbReference>
<dbReference type="InterPro" id="IPR003599">
    <property type="entry name" value="Ig_sub"/>
</dbReference>
<keyword evidence="3 12" id="KW-0812">Transmembrane</keyword>
<dbReference type="EnsemblMetazoa" id="XM_030989771">
    <property type="protein sequence ID" value="XP_030845631"/>
    <property type="gene ID" value="LOC105442583"/>
</dbReference>
<dbReference type="PANTHER" id="PTHR25466:SF14">
    <property type="entry name" value="BUTYROPHILIN SUBFAMILY 2 MEMBER A2-LIKE-RELATED"/>
    <property type="match status" value="1"/>
</dbReference>
<dbReference type="InterPro" id="IPR013783">
    <property type="entry name" value="Ig-like_fold"/>
</dbReference>
<dbReference type="PROSITE" id="PS50835">
    <property type="entry name" value="IG_LIKE"/>
    <property type="match status" value="2"/>
</dbReference>
<keyword evidence="7" id="KW-1015">Disulfide bond</keyword>
<dbReference type="SMART" id="SM00409">
    <property type="entry name" value="IG"/>
    <property type="match status" value="1"/>
</dbReference>
<evidence type="ECO:0000256" key="1">
    <source>
        <dbReference type="ARBA" id="ARBA00004251"/>
    </source>
</evidence>
<feature type="compositionally biased region" description="Polar residues" evidence="11">
    <location>
        <begin position="321"/>
        <end position="339"/>
    </location>
</feature>
<dbReference type="InterPro" id="IPR007110">
    <property type="entry name" value="Ig-like_dom"/>
</dbReference>
<evidence type="ECO:0000256" key="4">
    <source>
        <dbReference type="ARBA" id="ARBA00022729"/>
    </source>
</evidence>